<evidence type="ECO:0000256" key="4">
    <source>
        <dbReference type="ARBA" id="ARBA00022837"/>
    </source>
</evidence>
<protein>
    <submittedName>
        <fullName evidence="11">Cadherin domain-containing protein</fullName>
    </submittedName>
</protein>
<keyword evidence="3" id="KW-0677">Repeat</keyword>
<reference evidence="11" key="1">
    <citation type="submission" date="2022-11" db="UniProtKB">
        <authorList>
            <consortium name="WormBaseParasite"/>
        </authorList>
    </citation>
    <scope>IDENTIFICATION</scope>
</reference>
<evidence type="ECO:0000256" key="7">
    <source>
        <dbReference type="ARBA" id="ARBA00023136"/>
    </source>
</evidence>
<dbReference type="GO" id="GO:0005886">
    <property type="term" value="C:plasma membrane"/>
    <property type="evidence" value="ECO:0007669"/>
    <property type="project" value="InterPro"/>
</dbReference>
<dbReference type="InterPro" id="IPR002126">
    <property type="entry name" value="Cadherin-like_dom"/>
</dbReference>
<keyword evidence="7" id="KW-0472">Membrane</keyword>
<dbReference type="PANTHER" id="PTHR24025:SF23">
    <property type="entry name" value="NEURAL-CADHERIN"/>
    <property type="match status" value="1"/>
</dbReference>
<dbReference type="GO" id="GO:0005509">
    <property type="term" value="F:calcium ion binding"/>
    <property type="evidence" value="ECO:0007669"/>
    <property type="project" value="UniProtKB-UniRule"/>
</dbReference>
<dbReference type="PROSITE" id="PS50268">
    <property type="entry name" value="CADHERIN_2"/>
    <property type="match status" value="5"/>
</dbReference>
<evidence type="ECO:0000256" key="8">
    <source>
        <dbReference type="PROSITE-ProRule" id="PRU00043"/>
    </source>
</evidence>
<name>A0A914VBD8_9BILA</name>
<comment type="subcellular location">
    <subcellularLocation>
        <location evidence="1">Membrane</location>
    </subcellularLocation>
</comment>
<dbReference type="Pfam" id="PF00028">
    <property type="entry name" value="Cadherin"/>
    <property type="match status" value="2"/>
</dbReference>
<dbReference type="GO" id="GO:0005911">
    <property type="term" value="C:cell-cell junction"/>
    <property type="evidence" value="ECO:0007669"/>
    <property type="project" value="TreeGrafter"/>
</dbReference>
<dbReference type="Proteomes" id="UP000887566">
    <property type="component" value="Unplaced"/>
</dbReference>
<dbReference type="Gene3D" id="2.60.40.60">
    <property type="entry name" value="Cadherins"/>
    <property type="match status" value="5"/>
</dbReference>
<dbReference type="SMART" id="SM00112">
    <property type="entry name" value="CA"/>
    <property type="match status" value="3"/>
</dbReference>
<evidence type="ECO:0000313" key="10">
    <source>
        <dbReference type="Proteomes" id="UP000887566"/>
    </source>
</evidence>
<dbReference type="AlphaFoldDB" id="A0A914VBD8"/>
<sequence>MKLVKTLDYDYGKRKYSLIISATDNGIPQLKNQTELQIDVEDVDDRAPTFTKADYYGNISLEAKVGSAIATDQLIQAMDGDPGVLAQIVYSIEGDSGNYFQIDKSSGAVHLAKPLPKRSPLSSNKLILKAAQRDDPEKAASATLHLQVLDAENAEPSFNPCLYNASLLENSPSGAQVVRLRASDPDEGANGRFTYYLVDGTSETAAFSVDPDSGQIVVANTSALDRELTPIITIQSRLRTFINNQSASSAVSATSDRGDICRTATITVRLLDDNDNTPIFDRAIYRFTISDKALNGSVVGSVSASDADEGENSAVHYGQLEHEFDADPNAPRFKGVLMPDGSFEIVLVYNARPTYRPLYRLNLEAIDGGRHSRSSRTRIEISVNLSSTHVPVFDTDDFSTEIDDDLKNRSPVLKARANDPDAVSENFPNTHLPVFEKDDYSTDIDEDLKNGSPVLKVSATDPDEGEGGEFTYMLMSDSTAFVIDPVTGWISVNDSSQLDRERHRWPTSAIQQFTKDCRRQRVFPAPFARVHS</sequence>
<dbReference type="CDD" id="cd11304">
    <property type="entry name" value="Cadherin_repeat"/>
    <property type="match status" value="5"/>
</dbReference>
<dbReference type="InterPro" id="IPR050971">
    <property type="entry name" value="Cadherin-domain_protein"/>
</dbReference>
<evidence type="ECO:0000256" key="6">
    <source>
        <dbReference type="ARBA" id="ARBA00022989"/>
    </source>
</evidence>
<keyword evidence="4 8" id="KW-0106">Calcium</keyword>
<evidence type="ECO:0000256" key="5">
    <source>
        <dbReference type="ARBA" id="ARBA00022889"/>
    </source>
</evidence>
<dbReference type="WBParaSite" id="PSAMB.scaffold1758size28043.g14788.t1">
    <property type="protein sequence ID" value="PSAMB.scaffold1758size28043.g14788.t1"/>
    <property type="gene ID" value="PSAMB.scaffold1758size28043.g14788"/>
</dbReference>
<organism evidence="10 11">
    <name type="scientific">Plectus sambesii</name>
    <dbReference type="NCBI Taxonomy" id="2011161"/>
    <lineage>
        <taxon>Eukaryota</taxon>
        <taxon>Metazoa</taxon>
        <taxon>Ecdysozoa</taxon>
        <taxon>Nematoda</taxon>
        <taxon>Chromadorea</taxon>
        <taxon>Plectida</taxon>
        <taxon>Plectina</taxon>
        <taxon>Plectoidea</taxon>
        <taxon>Plectidae</taxon>
        <taxon>Plectus</taxon>
    </lineage>
</organism>
<dbReference type="PANTHER" id="PTHR24025">
    <property type="entry name" value="DESMOGLEIN FAMILY MEMBER"/>
    <property type="match status" value="1"/>
</dbReference>
<keyword evidence="2" id="KW-0812">Transmembrane</keyword>
<feature type="domain" description="Cadherin" evidence="9">
    <location>
        <begin position="281"/>
        <end position="393"/>
    </location>
</feature>
<feature type="domain" description="Cadherin" evidence="9">
    <location>
        <begin position="436"/>
        <end position="502"/>
    </location>
</feature>
<evidence type="ECO:0000313" key="11">
    <source>
        <dbReference type="WBParaSite" id="PSAMB.scaffold1758size28043.g14788.t1"/>
    </source>
</evidence>
<proteinExistence type="predicted"/>
<dbReference type="GO" id="GO:0007156">
    <property type="term" value="P:homophilic cell adhesion via plasma membrane adhesion molecules"/>
    <property type="evidence" value="ECO:0007669"/>
    <property type="project" value="InterPro"/>
</dbReference>
<evidence type="ECO:0000256" key="3">
    <source>
        <dbReference type="ARBA" id="ARBA00022737"/>
    </source>
</evidence>
<feature type="domain" description="Cadherin" evidence="9">
    <location>
        <begin position="159"/>
        <end position="280"/>
    </location>
</feature>
<evidence type="ECO:0000256" key="2">
    <source>
        <dbReference type="ARBA" id="ARBA00022692"/>
    </source>
</evidence>
<dbReference type="SUPFAM" id="SSF49313">
    <property type="entry name" value="Cadherin-like"/>
    <property type="match status" value="5"/>
</dbReference>
<accession>A0A914VBD8</accession>
<keyword evidence="10" id="KW-1185">Reference proteome</keyword>
<keyword evidence="5" id="KW-0130">Cell adhesion</keyword>
<keyword evidence="6" id="KW-1133">Transmembrane helix</keyword>
<dbReference type="InterPro" id="IPR020894">
    <property type="entry name" value="Cadherin_CS"/>
</dbReference>
<evidence type="ECO:0000256" key="1">
    <source>
        <dbReference type="ARBA" id="ARBA00004370"/>
    </source>
</evidence>
<feature type="domain" description="Cadherin" evidence="9">
    <location>
        <begin position="51"/>
        <end position="158"/>
    </location>
</feature>
<dbReference type="PROSITE" id="PS00232">
    <property type="entry name" value="CADHERIN_1"/>
    <property type="match status" value="1"/>
</dbReference>
<evidence type="ECO:0000259" key="9">
    <source>
        <dbReference type="PROSITE" id="PS50268"/>
    </source>
</evidence>
<dbReference type="PRINTS" id="PR00205">
    <property type="entry name" value="CADHERIN"/>
</dbReference>
<feature type="domain" description="Cadherin" evidence="9">
    <location>
        <begin position="1"/>
        <end position="50"/>
    </location>
</feature>
<dbReference type="InterPro" id="IPR015919">
    <property type="entry name" value="Cadherin-like_sf"/>
</dbReference>